<evidence type="ECO:0008006" key="3">
    <source>
        <dbReference type="Google" id="ProtNLM"/>
    </source>
</evidence>
<gene>
    <name evidence="1" type="ORF">J7561_04425</name>
</gene>
<name>A0AB35BY65_9GAMM</name>
<dbReference type="RefSeq" id="WP_213403675.1">
    <property type="nucleotide sequence ID" value="NZ_JAGIBT010000008.1"/>
</dbReference>
<evidence type="ECO:0000313" key="2">
    <source>
        <dbReference type="Proteomes" id="UP000680020"/>
    </source>
</evidence>
<dbReference type="EMBL" id="JAGIBU010000002">
    <property type="protein sequence ID" value="MBS7824446.1"/>
    <property type="molecule type" value="Genomic_DNA"/>
</dbReference>
<dbReference type="Proteomes" id="UP000680020">
    <property type="component" value="Unassembled WGS sequence"/>
</dbReference>
<sequence length="657" mass="76214">MIIASDTRHTVEVDLKNITNIKDVQSLIIKGTMADGRVFRVDIGRLCYTKRKKDIHNLFHSYSQYVALQVDSESLSLERVLWFSSYIEYISRKNVRNETIRGALYNIKNFFNYCDFEGNQPVTLDELINNYRSYQMVLQQKGKLGLYTVSSLSKLLNSAREFIQAAFNLSDSEILALIPKFHSRGNIIPERVVSLLDLEKYIQTCILVFNHFSDAILENRYPVRVRLLESNNESLYWTAPSTQELKNIPNCLDESGNLAPFTDIEEALSFYFDNDRSRKDFYRYSLVRNRRQWMNNPSYYGKIYAYNLCAHCFFRIYLAFTAANVQPSLDLKITDLDLSKIGSASFAKKYKHRAGKNVHFSASSYLKRLLLKYLKLREWLNEQEYSLDEKQDINSYLFVTISEHKKIIRLVQGAGWSPMNKSLFFKDLTYISLRDIRNLAAEYIIKQSKGRLSLVAKKLNNTIAMVAKSYTSIDLESQAVEMNDFHENLTLKIRQFNRETDDVIPINIIEDMKKTDGTERIATGSCSNLCELPPMRANGFNGNAPEPECGTFESCLFCKFFSMHTDFDDVHKLLSLREALLKTSSIRNDPEHFKITVEPSIYRISEIIKTVRDKNADTRDLVDKVEQAIDEGMYHKYWDKQLLAMEKIIIGANEEIM</sequence>
<protein>
    <recommendedName>
        <fullName evidence="3">Core-binding (CB) domain-containing protein</fullName>
    </recommendedName>
</protein>
<organism evidence="1 2">
    <name type="scientific">Wohlfahrtiimonas chitiniclastica</name>
    <dbReference type="NCBI Taxonomy" id="400946"/>
    <lineage>
        <taxon>Bacteria</taxon>
        <taxon>Pseudomonadati</taxon>
        <taxon>Pseudomonadota</taxon>
        <taxon>Gammaproteobacteria</taxon>
        <taxon>Cardiobacteriales</taxon>
        <taxon>Ignatzschineriaceae</taxon>
        <taxon>Wohlfahrtiimonas</taxon>
    </lineage>
</organism>
<comment type="caution">
    <text evidence="1">The sequence shown here is derived from an EMBL/GenBank/DDBJ whole genome shotgun (WGS) entry which is preliminary data.</text>
</comment>
<dbReference type="AlphaFoldDB" id="A0AB35BY65"/>
<evidence type="ECO:0000313" key="1">
    <source>
        <dbReference type="EMBL" id="MBS7824446.1"/>
    </source>
</evidence>
<proteinExistence type="predicted"/>
<reference evidence="1" key="1">
    <citation type="submission" date="2021-03" db="EMBL/GenBank/DDBJ databases">
        <title>Identification and antibiotic profiling of Wohlfahrtiimonas chitiniclastica, an underestimated human pathogen.</title>
        <authorList>
            <person name="Kopf A."/>
            <person name="Bunk B."/>
            <person name="Coldewey S."/>
            <person name="Gunzer F."/>
            <person name="Riedel T."/>
            <person name="Schroettner P."/>
        </authorList>
    </citation>
    <scope>NUCLEOTIDE SEQUENCE</scope>
    <source>
        <strain evidence="1">DSM 100917</strain>
    </source>
</reference>
<accession>A0AB35BY65</accession>